<organism evidence="1">
    <name type="scientific">marine metagenome</name>
    <dbReference type="NCBI Taxonomy" id="408172"/>
    <lineage>
        <taxon>unclassified sequences</taxon>
        <taxon>metagenomes</taxon>
        <taxon>ecological metagenomes</taxon>
    </lineage>
</organism>
<name>A0A382B3E6_9ZZZZ</name>
<dbReference type="AlphaFoldDB" id="A0A382B3E6"/>
<sequence>MTKKQFPKITKQELERMDRALGLEVEA</sequence>
<feature type="non-terminal residue" evidence="1">
    <location>
        <position position="27"/>
    </location>
</feature>
<gene>
    <name evidence="1" type="ORF">METZ01_LOCUS160611</name>
</gene>
<proteinExistence type="predicted"/>
<evidence type="ECO:0000313" key="1">
    <source>
        <dbReference type="EMBL" id="SVB07757.1"/>
    </source>
</evidence>
<reference evidence="1" key="1">
    <citation type="submission" date="2018-05" db="EMBL/GenBank/DDBJ databases">
        <authorList>
            <person name="Lanie J.A."/>
            <person name="Ng W.-L."/>
            <person name="Kazmierczak K.M."/>
            <person name="Andrzejewski T.M."/>
            <person name="Davidsen T.M."/>
            <person name="Wayne K.J."/>
            <person name="Tettelin H."/>
            <person name="Glass J.I."/>
            <person name="Rusch D."/>
            <person name="Podicherti R."/>
            <person name="Tsui H.-C.T."/>
            <person name="Winkler M.E."/>
        </authorList>
    </citation>
    <scope>NUCLEOTIDE SEQUENCE</scope>
</reference>
<dbReference type="EMBL" id="UINC01027833">
    <property type="protein sequence ID" value="SVB07757.1"/>
    <property type="molecule type" value="Genomic_DNA"/>
</dbReference>
<protein>
    <submittedName>
        <fullName evidence="1">Uncharacterized protein</fullName>
    </submittedName>
</protein>
<accession>A0A382B3E6</accession>